<dbReference type="Proteomes" id="UP000294832">
    <property type="component" value="Unassembled WGS sequence"/>
</dbReference>
<comment type="caution">
    <text evidence="1">The sequence shown here is derived from an EMBL/GenBank/DDBJ whole genome shotgun (WGS) entry which is preliminary data.</text>
</comment>
<dbReference type="Pfam" id="PF14518">
    <property type="entry name" value="Haem_oxygenas_2"/>
    <property type="match status" value="1"/>
</dbReference>
<accession>A0A4R2FA03</accession>
<dbReference type="Gene3D" id="1.20.910.10">
    <property type="entry name" value="Heme oxygenase-like"/>
    <property type="match status" value="1"/>
</dbReference>
<dbReference type="EMBL" id="SLWF01000020">
    <property type="protein sequence ID" value="TCN82059.1"/>
    <property type="molecule type" value="Genomic_DNA"/>
</dbReference>
<dbReference type="SMART" id="SM01236">
    <property type="entry name" value="Haem_oxygenase_2"/>
    <property type="match status" value="1"/>
</dbReference>
<dbReference type="RefSeq" id="WP_133039550.1">
    <property type="nucleotide sequence ID" value="NZ_SLWF01000020.1"/>
</dbReference>
<name>A0A4R2FA03_9GAMM</name>
<proteinExistence type="predicted"/>
<organism evidence="1 2">
    <name type="scientific">Shewanella fodinae</name>
    <dbReference type="NCBI Taxonomy" id="552357"/>
    <lineage>
        <taxon>Bacteria</taxon>
        <taxon>Pseudomonadati</taxon>
        <taxon>Pseudomonadota</taxon>
        <taxon>Gammaproteobacteria</taxon>
        <taxon>Alteromonadales</taxon>
        <taxon>Shewanellaceae</taxon>
        <taxon>Shewanella</taxon>
    </lineage>
</organism>
<sequence length="231" mass="25959">MAFYDELQLQTAAGRQYLLDTPIINHCLAGNVTLPEYVAFLQQAYHHVKHTSPLLMAVGSRLPESKEWLREAVAEYIDEEKGHQEWILNDIAACGFNKEKARNSTPNFATELMVAYAWDMVCRVNPLGFFGMVNVLEGTSINMALIAADRIQSTLGLPESAFSYLKSHGELDKKHMHFFEELMNRITDPAEQQLIIHAANNFYRLYGNVFRELDAAQALALGNVAKVPKAG</sequence>
<dbReference type="OrthoDB" id="5177824at2"/>
<dbReference type="InterPro" id="IPR016084">
    <property type="entry name" value="Haem_Oase-like_multi-hlx"/>
</dbReference>
<dbReference type="AlphaFoldDB" id="A0A4R2FA03"/>
<evidence type="ECO:0000313" key="1">
    <source>
        <dbReference type="EMBL" id="TCN82059.1"/>
    </source>
</evidence>
<protein>
    <submittedName>
        <fullName evidence="1">Heme oxygenase-like protein</fullName>
    </submittedName>
</protein>
<keyword evidence="2" id="KW-1185">Reference proteome</keyword>
<gene>
    <name evidence="1" type="ORF">EDC91_12032</name>
</gene>
<evidence type="ECO:0000313" key="2">
    <source>
        <dbReference type="Proteomes" id="UP000294832"/>
    </source>
</evidence>
<dbReference type="SUPFAM" id="SSF48613">
    <property type="entry name" value="Heme oxygenase-like"/>
    <property type="match status" value="1"/>
</dbReference>
<reference evidence="1 2" key="1">
    <citation type="submission" date="2019-03" db="EMBL/GenBank/DDBJ databases">
        <title>Freshwater and sediment microbial communities from various areas in North America, analyzing microbe dynamics in response to fracking.</title>
        <authorList>
            <person name="Lamendella R."/>
        </authorList>
    </citation>
    <scope>NUCLEOTIDE SEQUENCE [LARGE SCALE GENOMIC DNA]</scope>
    <source>
        <strain evidence="1 2">74A</strain>
    </source>
</reference>